<keyword evidence="2" id="KW-1185">Reference proteome</keyword>
<sequence>MPAAAVQTPLACRPLARSVFVFRFNYCAQEKRSLVKREERRPDNTPPTRSFTLQDKIVSFQPAFQRPTRIAQHGYVRPSPINAFGVSSRSDWFVRYLSSLRTNDEVCDEELVCAVCVRKCVERIAQASSQPQSTAACLSKSRPRFARSVPSALGEA</sequence>
<comment type="caution">
    <text evidence="1">The sequence shown here is derived from an EMBL/GenBank/DDBJ whole genome shotgun (WGS) entry which is preliminary data.</text>
</comment>
<reference evidence="1 2" key="1">
    <citation type="submission" date="2023-09" db="EMBL/GenBank/DDBJ databases">
        <authorList>
            <person name="Wang M."/>
        </authorList>
    </citation>
    <scope>NUCLEOTIDE SEQUENCE [LARGE SCALE GENOMIC DNA]</scope>
    <source>
        <strain evidence="1">GT-2023</strain>
        <tissue evidence="1">Liver</tissue>
    </source>
</reference>
<dbReference type="Proteomes" id="UP001558613">
    <property type="component" value="Unassembled WGS sequence"/>
</dbReference>
<gene>
    <name evidence="1" type="ORF">QQF64_032810</name>
</gene>
<organism evidence="1 2">
    <name type="scientific">Cirrhinus molitorella</name>
    <name type="common">mud carp</name>
    <dbReference type="NCBI Taxonomy" id="172907"/>
    <lineage>
        <taxon>Eukaryota</taxon>
        <taxon>Metazoa</taxon>
        <taxon>Chordata</taxon>
        <taxon>Craniata</taxon>
        <taxon>Vertebrata</taxon>
        <taxon>Euteleostomi</taxon>
        <taxon>Actinopterygii</taxon>
        <taxon>Neopterygii</taxon>
        <taxon>Teleostei</taxon>
        <taxon>Ostariophysi</taxon>
        <taxon>Cypriniformes</taxon>
        <taxon>Cyprinidae</taxon>
        <taxon>Labeoninae</taxon>
        <taxon>Labeonini</taxon>
        <taxon>Cirrhinus</taxon>
    </lineage>
</organism>
<accession>A0ABR3MS41</accession>
<dbReference type="EMBL" id="JAYMGO010000009">
    <property type="protein sequence ID" value="KAL1267447.1"/>
    <property type="molecule type" value="Genomic_DNA"/>
</dbReference>
<evidence type="ECO:0000313" key="2">
    <source>
        <dbReference type="Proteomes" id="UP001558613"/>
    </source>
</evidence>
<proteinExistence type="predicted"/>
<protein>
    <submittedName>
        <fullName evidence="1">Uncharacterized protein</fullName>
    </submittedName>
</protein>
<evidence type="ECO:0000313" key="1">
    <source>
        <dbReference type="EMBL" id="KAL1267447.1"/>
    </source>
</evidence>
<name>A0ABR3MS41_9TELE</name>